<protein>
    <submittedName>
        <fullName evidence="1">Uncharacterized protein</fullName>
    </submittedName>
</protein>
<evidence type="ECO:0000313" key="1">
    <source>
        <dbReference type="EMBL" id="GGA56616.1"/>
    </source>
</evidence>
<evidence type="ECO:0000313" key="2">
    <source>
        <dbReference type="Proteomes" id="UP000617979"/>
    </source>
</evidence>
<organism evidence="1 2">
    <name type="scientific">Kroppenstedtia guangzhouensis</name>
    <dbReference type="NCBI Taxonomy" id="1274356"/>
    <lineage>
        <taxon>Bacteria</taxon>
        <taxon>Bacillati</taxon>
        <taxon>Bacillota</taxon>
        <taxon>Bacilli</taxon>
        <taxon>Bacillales</taxon>
        <taxon>Thermoactinomycetaceae</taxon>
        <taxon>Kroppenstedtia</taxon>
    </lineage>
</organism>
<accession>A0ABQ1H2M8</accession>
<dbReference type="Proteomes" id="UP000617979">
    <property type="component" value="Unassembled WGS sequence"/>
</dbReference>
<gene>
    <name evidence="1" type="ORF">GCM10007416_32290</name>
</gene>
<proteinExistence type="predicted"/>
<reference evidence="2" key="1">
    <citation type="journal article" date="2019" name="Int. J. Syst. Evol. Microbiol.">
        <title>The Global Catalogue of Microorganisms (GCM) 10K type strain sequencing project: providing services to taxonomists for standard genome sequencing and annotation.</title>
        <authorList>
            <consortium name="The Broad Institute Genomics Platform"/>
            <consortium name="The Broad Institute Genome Sequencing Center for Infectious Disease"/>
            <person name="Wu L."/>
            <person name="Ma J."/>
        </authorList>
    </citation>
    <scope>NUCLEOTIDE SEQUENCE [LARGE SCALE GENOMIC DNA]</scope>
    <source>
        <strain evidence="2">CGMCC 1.12404</strain>
    </source>
</reference>
<keyword evidence="2" id="KW-1185">Reference proteome</keyword>
<name>A0ABQ1H2M8_9BACL</name>
<comment type="caution">
    <text evidence="1">The sequence shown here is derived from an EMBL/GenBank/DDBJ whole genome shotgun (WGS) entry which is preliminary data.</text>
</comment>
<dbReference type="EMBL" id="BMEX01000021">
    <property type="protein sequence ID" value="GGA56616.1"/>
    <property type="molecule type" value="Genomic_DNA"/>
</dbReference>
<sequence length="117" mass="14139">MDLRAEHKRHVENATKNGVKRPMDYMEFIRFKANYYGDLVKWLRSDVPYIEETIERWREEAQKWLAKPSPFHQHMAKKRKKAIKTWTVELEQRKKMLETHEKILPAYQAEAERLGVG</sequence>